<evidence type="ECO:0000256" key="6">
    <source>
        <dbReference type="ARBA" id="ARBA00022723"/>
    </source>
</evidence>
<dbReference type="GO" id="GO:0006355">
    <property type="term" value="P:regulation of DNA-templated transcription"/>
    <property type="evidence" value="ECO:0007669"/>
    <property type="project" value="InterPro"/>
</dbReference>
<evidence type="ECO:0000256" key="3">
    <source>
        <dbReference type="ARBA" id="ARBA00022463"/>
    </source>
</evidence>
<keyword evidence="5" id="KW-1090">Inhibition of host innate immune response by virus</keyword>
<keyword evidence="10" id="KW-0899">Viral immunoevasion</keyword>
<dbReference type="EMBL" id="MG865890">
    <property type="protein sequence ID" value="AYC63233.1"/>
    <property type="molecule type" value="Genomic_RNA"/>
</dbReference>
<evidence type="ECO:0000256" key="5">
    <source>
        <dbReference type="ARBA" id="ARBA00022632"/>
    </source>
</evidence>
<sequence length="119" mass="13728">MDEHKQAIVFLILSVFRSRGGQFPLGVCVLIYQLAFNKQVGGGTSSYARRRRAISIGRCHRCYRVYPPPYFGKRCDNKTCVPGLSYNVKVENFIRWGVTEVIPHRATKTFRSEFRIKPN</sequence>
<protein>
    <recommendedName>
        <fullName evidence="2">RNA silencing suppressor</fullName>
    </recommendedName>
</protein>
<keyword evidence="9" id="KW-0238">DNA-binding</keyword>
<evidence type="ECO:0000256" key="9">
    <source>
        <dbReference type="ARBA" id="ARBA00023125"/>
    </source>
</evidence>
<dbReference type="GO" id="GO:0052170">
    <property type="term" value="P:symbiont-mediated suppression of host innate immune response"/>
    <property type="evidence" value="ECO:0007669"/>
    <property type="project" value="UniProtKB-KW"/>
</dbReference>
<organism evidence="11">
    <name type="scientific">Ligustrum virus A</name>
    <dbReference type="NCBI Taxonomy" id="1899566"/>
    <lineage>
        <taxon>Viruses</taxon>
        <taxon>Riboviria</taxon>
        <taxon>Orthornavirae</taxon>
        <taxon>Kitrinoviricota</taxon>
        <taxon>Alsuviricetes</taxon>
        <taxon>Tymovirales</taxon>
        <taxon>Betaflexiviridae</taxon>
        <taxon>Quinvirinae</taxon>
        <taxon>Carlavirus</taxon>
        <taxon>Carlavirus alphaligustri</taxon>
    </lineage>
</organism>
<evidence type="ECO:0000256" key="10">
    <source>
        <dbReference type="ARBA" id="ARBA00023280"/>
    </source>
</evidence>
<dbReference type="GO" id="GO:0008270">
    <property type="term" value="F:zinc ion binding"/>
    <property type="evidence" value="ECO:0007669"/>
    <property type="project" value="UniProtKB-KW"/>
</dbReference>
<evidence type="ECO:0000256" key="1">
    <source>
        <dbReference type="ARBA" id="ARBA00006158"/>
    </source>
</evidence>
<keyword evidence="8" id="KW-0862">Zinc</keyword>
<evidence type="ECO:0000256" key="4">
    <source>
        <dbReference type="ARBA" id="ARBA00022581"/>
    </source>
</evidence>
<keyword evidence="3" id="KW-0941">Suppressor of RNA silencing</keyword>
<comment type="similarity">
    <text evidence="1">Belongs to the carlaviruses nucleic acid-binding protein family.</text>
</comment>
<dbReference type="Pfam" id="PF01623">
    <property type="entry name" value="Carla_C4"/>
    <property type="match status" value="1"/>
</dbReference>
<evidence type="ECO:0000313" key="11">
    <source>
        <dbReference type="EMBL" id="AYC63233.1"/>
    </source>
</evidence>
<keyword evidence="6" id="KW-0479">Metal-binding</keyword>
<reference evidence="11" key="1">
    <citation type="submission" date="2018-01" db="EMBL/GenBank/DDBJ databases">
        <title>Molecular characterization of ligustrum virus A (Carlavirus, Betaflexiviridae) first isolated from Syringa Linn. by Small RNA sequencing in North China.</title>
        <authorList>
            <person name="Yang C."/>
            <person name="Han T."/>
        </authorList>
    </citation>
    <scope>NUCLEOTIDE SEQUENCE</scope>
    <source>
        <strain evidence="11">LVA-DX-xbm</strain>
    </source>
</reference>
<evidence type="ECO:0000256" key="2">
    <source>
        <dbReference type="ARBA" id="ARBA00017202"/>
    </source>
</evidence>
<dbReference type="InterPro" id="IPR002568">
    <property type="entry name" value="Carla-bd"/>
</dbReference>
<proteinExistence type="inferred from homology"/>
<keyword evidence="7" id="KW-0863">Zinc-finger</keyword>
<evidence type="ECO:0000256" key="8">
    <source>
        <dbReference type="ARBA" id="ARBA00022833"/>
    </source>
</evidence>
<accession>A0A386AVS9</accession>
<keyword evidence="4" id="KW-0945">Host-virus interaction</keyword>
<name>A0A386AVS9_9VIRU</name>
<evidence type="ECO:0000256" key="7">
    <source>
        <dbReference type="ARBA" id="ARBA00022771"/>
    </source>
</evidence>
<dbReference type="GO" id="GO:0003677">
    <property type="term" value="F:DNA binding"/>
    <property type="evidence" value="ECO:0007669"/>
    <property type="project" value="UniProtKB-KW"/>
</dbReference>